<dbReference type="PRINTS" id="PR00700">
    <property type="entry name" value="PRTYPHPHTASE"/>
</dbReference>
<sequence length="808" mass="92175">MLNALEEVFHMFPEGIDWKDLQVQCLFRTILQRKSDLLTETELKALCGVLPAIAADAPDNEETEYSLLTKRMFDSEVSVEALLDNNHAGLSPFYSTDENGNPTSSVFSDRTLPAKLVRILKNNRMAKRINHAESNDRTDAEIEQILAQIQMLENESNRHIEFQPVNRPYNKQTVYTSREGGKQNRVKSATSSPGSVENLPKRRYQLSLSHDMKPPIPPTRSWIWAKFVRRSLDAYEAEYFLQELSRRLQLASPISNYFMDRTGNVLYFQVPKATGISTESVVQALKEGKGNFDSYQIEHVGFGRAAPLYQSTASSNSIENYPVTLAICLAIVSVFVLLILSYIVCVCYRKWRNTRDEKASNKAVLIDIEHSDSRRRPSSQKSVIGRLKQLFEPKINKEKSQLQKKKQLLPESIASPIKRISNQSRSHHFPSRDIGDGCNTTVSSSTGQRKLSRTVQKDSISSTQSSTSSWSSEPVSCGIDLTTGHLILTYMEGFLRDAGRLTEDWEAVNAYEAEEATPCADAQRPENLLKNRITAPLPFEQSRVKLRNSDNDYINASLLYDHSPRNPSYIATPTPMLNTLSDFWEMVWEQNSVVIVCLERANELKQPKEVTAGGENNSDASVQYWPKEGIQAYGNFEVHLVSEHNWRENYVVRSLYLKNLETSETRTVTQFHYLTWEDKNLKSKITSILEFRRDGSGRSGTYILLDLVITRIVKGVKEINIAASLEHLRDQRSNMVQSKTRIMLLSNLQGILTFTSPYALEFPLQRQVIVYKHPKRHNNKTNSRLGRKFHQGHVKYILLVMLMFVRNS</sequence>
<dbReference type="EMBL" id="QNGE01000027">
    <property type="protein sequence ID" value="KAA3682344.1"/>
    <property type="molecule type" value="Genomic_DNA"/>
</dbReference>
<keyword evidence="8" id="KW-1185">Reference proteome</keyword>
<feature type="compositionally biased region" description="Polar residues" evidence="3">
    <location>
        <begin position="438"/>
        <end position="458"/>
    </location>
</feature>
<dbReference type="InterPro" id="IPR033522">
    <property type="entry name" value="IA-2/IA-2_beta"/>
</dbReference>
<dbReference type="InterPro" id="IPR029021">
    <property type="entry name" value="Prot-tyrosine_phosphatase-like"/>
</dbReference>
<keyword evidence="7" id="KW-0675">Receptor</keyword>
<keyword evidence="4" id="KW-1133">Transmembrane helix</keyword>
<accession>A0A5J4P348</accession>
<feature type="domain" description="Tyrosine specific protein phosphatases" evidence="6">
    <location>
        <begin position="695"/>
        <end position="743"/>
    </location>
</feature>
<dbReference type="GO" id="GO:0030659">
    <property type="term" value="C:cytoplasmic vesicle membrane"/>
    <property type="evidence" value="ECO:0007669"/>
    <property type="project" value="UniProtKB-SubCell"/>
</dbReference>
<feature type="domain" description="Tyrosine-protein phosphatase" evidence="5">
    <location>
        <begin position="501"/>
        <end position="745"/>
    </location>
</feature>
<dbReference type="PANTHER" id="PTHR46106">
    <property type="entry name" value="IA-2 PROTEIN TYROSINE PHOSPHATASE, ISOFORM C"/>
    <property type="match status" value="1"/>
</dbReference>
<dbReference type="GO" id="GO:0051046">
    <property type="term" value="P:regulation of secretion"/>
    <property type="evidence" value="ECO:0007669"/>
    <property type="project" value="TreeGrafter"/>
</dbReference>
<dbReference type="PANTHER" id="PTHR46106:SF4">
    <property type="entry name" value="IA-2 PROTEIN TYROSINE PHOSPHATASE, ISOFORM C"/>
    <property type="match status" value="1"/>
</dbReference>
<evidence type="ECO:0000313" key="7">
    <source>
        <dbReference type="EMBL" id="KAA3682344.1"/>
    </source>
</evidence>
<dbReference type="Proteomes" id="UP000324629">
    <property type="component" value="Unassembled WGS sequence"/>
</dbReference>
<dbReference type="GO" id="GO:0045202">
    <property type="term" value="C:synapse"/>
    <property type="evidence" value="ECO:0007669"/>
    <property type="project" value="TreeGrafter"/>
</dbReference>
<evidence type="ECO:0000256" key="3">
    <source>
        <dbReference type="SAM" id="MobiDB-lite"/>
    </source>
</evidence>
<feature type="region of interest" description="Disordered" evidence="3">
    <location>
        <begin position="420"/>
        <end position="475"/>
    </location>
</feature>
<keyword evidence="4" id="KW-0812">Transmembrane</keyword>
<dbReference type="InterPro" id="IPR000242">
    <property type="entry name" value="PTP_cat"/>
</dbReference>
<feature type="transmembrane region" description="Helical" evidence="4">
    <location>
        <begin position="323"/>
        <end position="348"/>
    </location>
</feature>
<dbReference type="PROSITE" id="PS50056">
    <property type="entry name" value="TYR_PHOSPHATASE_2"/>
    <property type="match status" value="1"/>
</dbReference>
<evidence type="ECO:0000256" key="1">
    <source>
        <dbReference type="ARBA" id="ARBA00004358"/>
    </source>
</evidence>
<dbReference type="SMART" id="SM00194">
    <property type="entry name" value="PTPc"/>
    <property type="match status" value="1"/>
</dbReference>
<dbReference type="GO" id="GO:0004725">
    <property type="term" value="F:protein tyrosine phosphatase activity"/>
    <property type="evidence" value="ECO:0007669"/>
    <property type="project" value="InterPro"/>
</dbReference>
<dbReference type="SMART" id="SM00404">
    <property type="entry name" value="PTPc_motif"/>
    <property type="match status" value="1"/>
</dbReference>
<evidence type="ECO:0000313" key="8">
    <source>
        <dbReference type="Proteomes" id="UP000324629"/>
    </source>
</evidence>
<dbReference type="InterPro" id="IPR000387">
    <property type="entry name" value="Tyr_Pase_dom"/>
</dbReference>
<protein>
    <submittedName>
        <fullName evidence="7">Receptor-type tyrosine-protein phosphatase N</fullName>
    </submittedName>
</protein>
<feature type="compositionally biased region" description="Low complexity" evidence="3">
    <location>
        <begin position="459"/>
        <end position="472"/>
    </location>
</feature>
<evidence type="ECO:0000259" key="6">
    <source>
        <dbReference type="PROSITE" id="PS50056"/>
    </source>
</evidence>
<evidence type="ECO:0000256" key="2">
    <source>
        <dbReference type="ARBA" id="ARBA00023329"/>
    </source>
</evidence>
<gene>
    <name evidence="7" type="ORF">DEA37_0011118</name>
</gene>
<feature type="region of interest" description="Disordered" evidence="3">
    <location>
        <begin position="174"/>
        <end position="198"/>
    </location>
</feature>
<dbReference type="AlphaFoldDB" id="A0A5J4P348"/>
<dbReference type="Pfam" id="PF00102">
    <property type="entry name" value="Y_phosphatase"/>
    <property type="match status" value="2"/>
</dbReference>
<evidence type="ECO:0000256" key="4">
    <source>
        <dbReference type="SAM" id="Phobius"/>
    </source>
</evidence>
<comment type="caution">
    <text evidence="7">The sequence shown here is derived from an EMBL/GenBank/DDBJ whole genome shotgun (WGS) entry which is preliminary data.</text>
</comment>
<dbReference type="InterPro" id="IPR003595">
    <property type="entry name" value="Tyr_Pase_cat"/>
</dbReference>
<reference evidence="7 8" key="1">
    <citation type="journal article" date="2019" name="Gigascience">
        <title>Whole-genome sequence of the oriental lung fluke Paragonimus westermani.</title>
        <authorList>
            <person name="Oey H."/>
            <person name="Zakrzewski M."/>
            <person name="Narain K."/>
            <person name="Devi K.R."/>
            <person name="Agatsuma T."/>
            <person name="Nawaratna S."/>
            <person name="Gobert G.N."/>
            <person name="Jones M.K."/>
            <person name="Ragan M.A."/>
            <person name="McManus D.P."/>
            <person name="Krause L."/>
        </authorList>
    </citation>
    <scope>NUCLEOTIDE SEQUENCE [LARGE SCALE GENOMIC DNA]</scope>
    <source>
        <strain evidence="7 8">IND2009</strain>
    </source>
</reference>
<comment type="subcellular location">
    <subcellularLocation>
        <location evidence="1">Cytoplasmic vesicle membrane</location>
        <topology evidence="1">Single-pass type I membrane protein</topology>
    </subcellularLocation>
</comment>
<dbReference type="PROSITE" id="PS50055">
    <property type="entry name" value="TYR_PHOSPHATASE_PTP"/>
    <property type="match status" value="1"/>
</dbReference>
<dbReference type="SUPFAM" id="SSF52799">
    <property type="entry name" value="(Phosphotyrosine protein) phosphatases II"/>
    <property type="match status" value="1"/>
</dbReference>
<evidence type="ECO:0000259" key="5">
    <source>
        <dbReference type="PROSITE" id="PS50055"/>
    </source>
</evidence>
<name>A0A5J4P348_9TREM</name>
<keyword evidence="2" id="KW-0968">Cytoplasmic vesicle</keyword>
<keyword evidence="4" id="KW-0472">Membrane</keyword>
<dbReference type="Gene3D" id="3.90.190.10">
    <property type="entry name" value="Protein tyrosine phosphatase superfamily"/>
    <property type="match status" value="1"/>
</dbReference>
<feature type="compositionally biased region" description="Polar residues" evidence="3">
    <location>
        <begin position="186"/>
        <end position="195"/>
    </location>
</feature>
<organism evidence="7 8">
    <name type="scientific">Paragonimus westermani</name>
    <dbReference type="NCBI Taxonomy" id="34504"/>
    <lineage>
        <taxon>Eukaryota</taxon>
        <taxon>Metazoa</taxon>
        <taxon>Spiralia</taxon>
        <taxon>Lophotrochozoa</taxon>
        <taxon>Platyhelminthes</taxon>
        <taxon>Trematoda</taxon>
        <taxon>Digenea</taxon>
        <taxon>Plagiorchiida</taxon>
        <taxon>Troglotremata</taxon>
        <taxon>Troglotrematidae</taxon>
        <taxon>Paragonimus</taxon>
    </lineage>
</organism>
<dbReference type="GO" id="GO:0030141">
    <property type="term" value="C:secretory granule"/>
    <property type="evidence" value="ECO:0007669"/>
    <property type="project" value="InterPro"/>
</dbReference>
<proteinExistence type="predicted"/>